<dbReference type="Proteomes" id="UP000190797">
    <property type="component" value="Chromosome"/>
</dbReference>
<dbReference type="KEGG" id="noa:BKM31_42320"/>
<name>A0A1V0AAI0_9ACTN</name>
<reference evidence="3" key="1">
    <citation type="journal article" date="2017" name="Med. Chem. Commun.">
        <title>Nonomuraea sp. ATCC 55076 harbours the largest actinomycete chromosome to date and the kistamicin biosynthetic gene cluster.</title>
        <authorList>
            <person name="Nazari B."/>
            <person name="Forneris C.C."/>
            <person name="Gibson M.I."/>
            <person name="Moon K."/>
            <person name="Schramma K.R."/>
            <person name="Seyedsayamdost M.R."/>
        </authorList>
    </citation>
    <scope>NUCLEOTIDE SEQUENCE [LARGE SCALE GENOMIC DNA]</scope>
    <source>
        <strain evidence="3">ATCC 55076</strain>
    </source>
</reference>
<gene>
    <name evidence="2" type="ORF">BKM31_42320</name>
</gene>
<dbReference type="EMBL" id="CP017717">
    <property type="protein sequence ID" value="AQZ67211.1"/>
    <property type="molecule type" value="Genomic_DNA"/>
</dbReference>
<evidence type="ECO:0000313" key="2">
    <source>
        <dbReference type="EMBL" id="AQZ67211.1"/>
    </source>
</evidence>
<keyword evidence="3" id="KW-1185">Reference proteome</keyword>
<dbReference type="AlphaFoldDB" id="A0A1V0AAI0"/>
<feature type="compositionally biased region" description="Polar residues" evidence="1">
    <location>
        <begin position="1"/>
        <end position="15"/>
    </location>
</feature>
<dbReference type="STRING" id="1909395.BKM31_42320"/>
<evidence type="ECO:0000313" key="3">
    <source>
        <dbReference type="Proteomes" id="UP000190797"/>
    </source>
</evidence>
<feature type="compositionally biased region" description="Polar residues" evidence="1">
    <location>
        <begin position="23"/>
        <end position="34"/>
    </location>
</feature>
<accession>A0A1V0AAI0</accession>
<organism evidence="2 3">
    <name type="scientific">[Actinomadura] parvosata subsp. kistnae</name>
    <dbReference type="NCBI Taxonomy" id="1909395"/>
    <lineage>
        <taxon>Bacteria</taxon>
        <taxon>Bacillati</taxon>
        <taxon>Actinomycetota</taxon>
        <taxon>Actinomycetes</taxon>
        <taxon>Streptosporangiales</taxon>
        <taxon>Streptosporangiaceae</taxon>
        <taxon>Nonomuraea</taxon>
    </lineage>
</organism>
<protein>
    <submittedName>
        <fullName evidence="2">Uncharacterized protein</fullName>
    </submittedName>
</protein>
<proteinExistence type="predicted"/>
<dbReference type="RefSeq" id="WP_080043519.1">
    <property type="nucleotide sequence ID" value="NZ_CP017717.1"/>
</dbReference>
<sequence length="126" mass="13697">MTDDSYTYSGTFTGSQFGGPGSHFTQNVTTSGQSAAAPDPDLVRLEALLADLMTRVAARSDEIDHPERAGRDAQELLDEAARPAAERDTSRIADAFRRLRDRLRPVADFADSLAKLADLLTKFLPS</sequence>
<feature type="region of interest" description="Disordered" evidence="1">
    <location>
        <begin position="1"/>
        <end position="37"/>
    </location>
</feature>
<evidence type="ECO:0000256" key="1">
    <source>
        <dbReference type="SAM" id="MobiDB-lite"/>
    </source>
</evidence>